<accession>A0A4Y9ZT97</accession>
<organism evidence="1 2">
    <name type="scientific">Hericium alpestre</name>
    <dbReference type="NCBI Taxonomy" id="135208"/>
    <lineage>
        <taxon>Eukaryota</taxon>
        <taxon>Fungi</taxon>
        <taxon>Dikarya</taxon>
        <taxon>Basidiomycota</taxon>
        <taxon>Agaricomycotina</taxon>
        <taxon>Agaricomycetes</taxon>
        <taxon>Russulales</taxon>
        <taxon>Hericiaceae</taxon>
        <taxon>Hericium</taxon>
    </lineage>
</organism>
<dbReference type="Proteomes" id="UP000298061">
    <property type="component" value="Unassembled WGS sequence"/>
</dbReference>
<reference evidence="1 2" key="1">
    <citation type="submission" date="2019-02" db="EMBL/GenBank/DDBJ databases">
        <title>Genome sequencing of the rare red list fungi Hericium alpestre (H. flagellum).</title>
        <authorList>
            <person name="Buettner E."/>
            <person name="Kellner H."/>
        </authorList>
    </citation>
    <scope>NUCLEOTIDE SEQUENCE [LARGE SCALE GENOMIC DNA]</scope>
    <source>
        <strain evidence="1 2">DSM 108284</strain>
    </source>
</reference>
<dbReference type="AlphaFoldDB" id="A0A4Y9ZT97"/>
<name>A0A4Y9ZT97_9AGAM</name>
<proteinExistence type="predicted"/>
<sequence length="261" mass="29329">MENIKVLSQNTIGQLRLTIPGGGPAITVALPRLAVPQNLVVPFGKQEPVSSNWQKPSALAGEPGILTLSATLGKRIGGGRTGVIFPLEGIELLPHPSQDVQLPSFVIKVGRPNRCAAILREAWFYEKLELLQGVAIPRYYGWFETELLEDSAEYTWKHENLTMTENLLDQTVVDQELSNSVHPHKWLRTRCYNPDIFSCLLLERLGEVLPRGQEKWQETNAQAIHKWCVEDMELAVYPEAEEPEPSFEVQDPRTLLNNTLA</sequence>
<comment type="caution">
    <text evidence="1">The sequence shown here is derived from an EMBL/GenBank/DDBJ whole genome shotgun (WGS) entry which is preliminary data.</text>
</comment>
<dbReference type="OrthoDB" id="3182995at2759"/>
<evidence type="ECO:0000313" key="2">
    <source>
        <dbReference type="Proteomes" id="UP000298061"/>
    </source>
</evidence>
<keyword evidence="2" id="KW-1185">Reference proteome</keyword>
<protein>
    <recommendedName>
        <fullName evidence="3">Protein kinase domain-containing protein</fullName>
    </recommendedName>
</protein>
<dbReference type="EMBL" id="SFCI01000743">
    <property type="protein sequence ID" value="TFY78126.1"/>
    <property type="molecule type" value="Genomic_DNA"/>
</dbReference>
<gene>
    <name evidence="1" type="ORF">EWM64_g5884</name>
</gene>
<evidence type="ECO:0000313" key="1">
    <source>
        <dbReference type="EMBL" id="TFY78126.1"/>
    </source>
</evidence>
<evidence type="ECO:0008006" key="3">
    <source>
        <dbReference type="Google" id="ProtNLM"/>
    </source>
</evidence>